<feature type="compositionally biased region" description="Gly residues" evidence="1">
    <location>
        <begin position="8"/>
        <end position="17"/>
    </location>
</feature>
<feature type="region of interest" description="Disordered" evidence="1">
    <location>
        <begin position="1"/>
        <end position="58"/>
    </location>
</feature>
<proteinExistence type="predicted"/>
<dbReference type="InterPro" id="IPR014811">
    <property type="entry name" value="ArgoL1"/>
</dbReference>
<evidence type="ECO:0000313" key="4">
    <source>
        <dbReference type="Proteomes" id="UP001316803"/>
    </source>
</evidence>
<comment type="caution">
    <text evidence="3">The sequence shown here is derived from an EMBL/GenBank/DDBJ whole genome shotgun (WGS) entry which is preliminary data.</text>
</comment>
<evidence type="ECO:0000259" key="2">
    <source>
        <dbReference type="PROSITE" id="PS50822"/>
    </source>
</evidence>
<dbReference type="InterPro" id="IPR012337">
    <property type="entry name" value="RNaseH-like_sf"/>
</dbReference>
<dbReference type="EMBL" id="JAKLMC020000006">
    <property type="protein sequence ID" value="KAK5955695.1"/>
    <property type="molecule type" value="Genomic_DNA"/>
</dbReference>
<dbReference type="SUPFAM" id="SSF53098">
    <property type="entry name" value="Ribonuclease H-like"/>
    <property type="match status" value="1"/>
</dbReference>
<dbReference type="InterPro" id="IPR003165">
    <property type="entry name" value="Piwi"/>
</dbReference>
<dbReference type="Pfam" id="PF08699">
    <property type="entry name" value="ArgoL1"/>
    <property type="match status" value="1"/>
</dbReference>
<dbReference type="Gene3D" id="2.170.260.10">
    <property type="entry name" value="paz domain"/>
    <property type="match status" value="1"/>
</dbReference>
<feature type="domain" description="Piwi" evidence="2">
    <location>
        <begin position="617"/>
        <end position="950"/>
    </location>
</feature>
<dbReference type="Pfam" id="PF02171">
    <property type="entry name" value="Piwi"/>
    <property type="match status" value="1"/>
</dbReference>
<dbReference type="InterPro" id="IPR032472">
    <property type="entry name" value="ArgoL2"/>
</dbReference>
<dbReference type="AlphaFoldDB" id="A0AAN8ETV3"/>
<dbReference type="Pfam" id="PF16486">
    <property type="entry name" value="ArgoN"/>
    <property type="match status" value="1"/>
</dbReference>
<dbReference type="Pfam" id="PF02170">
    <property type="entry name" value="PAZ"/>
    <property type="match status" value="1"/>
</dbReference>
<gene>
    <name evidence="3" type="ORF">OHC33_003336</name>
</gene>
<dbReference type="InterPro" id="IPR032474">
    <property type="entry name" value="Argonaute_N"/>
</dbReference>
<dbReference type="PROSITE" id="PS50822">
    <property type="entry name" value="PIWI"/>
    <property type="match status" value="1"/>
</dbReference>
<dbReference type="InterPro" id="IPR003100">
    <property type="entry name" value="PAZ_dom"/>
</dbReference>
<dbReference type="Gene3D" id="3.30.420.10">
    <property type="entry name" value="Ribonuclease H-like superfamily/Ribonuclease H"/>
    <property type="match status" value="1"/>
</dbReference>
<evidence type="ECO:0000256" key="1">
    <source>
        <dbReference type="SAM" id="MobiDB-lite"/>
    </source>
</evidence>
<feature type="compositionally biased region" description="Gly residues" evidence="1">
    <location>
        <begin position="30"/>
        <end position="54"/>
    </location>
</feature>
<dbReference type="Proteomes" id="UP001316803">
    <property type="component" value="Unassembled WGS sequence"/>
</dbReference>
<dbReference type="GO" id="GO:0003723">
    <property type="term" value="F:RNA binding"/>
    <property type="evidence" value="ECO:0007669"/>
    <property type="project" value="InterPro"/>
</dbReference>
<dbReference type="CDD" id="cd04657">
    <property type="entry name" value="Piwi_ago-like"/>
    <property type="match status" value="1"/>
</dbReference>
<dbReference type="Gene3D" id="3.40.50.2300">
    <property type="match status" value="1"/>
</dbReference>
<dbReference type="SUPFAM" id="SSF101690">
    <property type="entry name" value="PAZ domain"/>
    <property type="match status" value="1"/>
</dbReference>
<dbReference type="SMART" id="SM01163">
    <property type="entry name" value="DUF1785"/>
    <property type="match status" value="1"/>
</dbReference>
<reference evidence="3 4" key="1">
    <citation type="submission" date="2022-12" db="EMBL/GenBank/DDBJ databases">
        <title>Genomic features and morphological characterization of a novel Knufia sp. strain isolated from spacecraft assembly facility.</title>
        <authorList>
            <person name="Teixeira M."/>
            <person name="Chander A.M."/>
            <person name="Stajich J.E."/>
            <person name="Venkateswaran K."/>
        </authorList>
    </citation>
    <scope>NUCLEOTIDE SEQUENCE [LARGE SCALE GENOMIC DNA]</scope>
    <source>
        <strain evidence="3 4">FJI-L2-BK-P2</strain>
    </source>
</reference>
<evidence type="ECO:0000313" key="3">
    <source>
        <dbReference type="EMBL" id="KAK5955695.1"/>
    </source>
</evidence>
<protein>
    <recommendedName>
        <fullName evidence="2">Piwi domain-containing protein</fullName>
    </recommendedName>
</protein>
<organism evidence="3 4">
    <name type="scientific">Knufia fluminis</name>
    <dbReference type="NCBI Taxonomy" id="191047"/>
    <lineage>
        <taxon>Eukaryota</taxon>
        <taxon>Fungi</taxon>
        <taxon>Dikarya</taxon>
        <taxon>Ascomycota</taxon>
        <taxon>Pezizomycotina</taxon>
        <taxon>Eurotiomycetes</taxon>
        <taxon>Chaetothyriomycetidae</taxon>
        <taxon>Chaetothyriales</taxon>
        <taxon>Trichomeriaceae</taxon>
        <taxon>Knufia</taxon>
    </lineage>
</organism>
<name>A0AAN8ETV3_9EURO</name>
<dbReference type="Pfam" id="PF16488">
    <property type="entry name" value="ArgoL2"/>
    <property type="match status" value="1"/>
</dbReference>
<keyword evidence="4" id="KW-1185">Reference proteome</keyword>
<accession>A0AAN8ETV3</accession>
<dbReference type="InterPro" id="IPR036397">
    <property type="entry name" value="RNaseH_sf"/>
</dbReference>
<dbReference type="CDD" id="cd02846">
    <property type="entry name" value="PAZ_argonaute_like"/>
    <property type="match status" value="1"/>
</dbReference>
<dbReference type="PANTHER" id="PTHR22891">
    <property type="entry name" value="EUKARYOTIC TRANSLATION INITIATION FACTOR 2C"/>
    <property type="match status" value="1"/>
</dbReference>
<dbReference type="SMART" id="SM00950">
    <property type="entry name" value="Piwi"/>
    <property type="match status" value="1"/>
</dbReference>
<dbReference type="InterPro" id="IPR045246">
    <property type="entry name" value="Piwi_ago-like"/>
</dbReference>
<sequence>MADRGRGGRGGGRGGFQQQGFPSRGRADGGRGGFRGGFGGDRGRGGPRGGGFGGNRASAAPELFRQDGQIHPPRQDIQRLEDTTLKQDLTTRLQSLNIKSEAPLRPAYGIKGQHITLWANYFELLPSKNQAFNRYAIDLLPKGKGDEPKGKKRVRLVQLLLAQLPKNIAIASDYKSTILAASTLGFTNKEFLITYYPETEAGPGKNPPKYRARVQHTGTLTFETLLNYLSSTNLTQEKPAVKEEIIQATNIVLGHGMKSNSKIMTKRNKYFPEEGNLVEKWMLGHGLEAFRGFFMSVRAATGRILLNVQVQHIAVWEAIPLVSLFDKMVADRMSWTEINRAISGLWVHVTHLNKRLKRIGGLASPAEARRGQNAPQVPTFGANANQVKFWKDSVQPARYVSVAGHFKQEWKALNQPNAPVVNVGTRSVPVYLPSELCHVKKQQDYDKKLPPDATAAMIGGRNGGAVRFAPENARTISGNGISLLKQNSEKILNNFGVKIDTRMITVSARVLNGVPLSYSGKIQQPRDAGWNMRDIKFSKGAQMPAWSYVWVRTQQNSGSFRNMQEVAQTVNAFHVMLGTCGIQTTKPLPGKELRLNNPQDPDTEIDKFFSSVKGVRLLLVILPFQSTQIYNAVKRAADVKYGVHTVDVVGDRRKFAKAVEGGDNSQYFANVALKFNLKLGGHNQLLRPADLGFVSEGKTMLVGLDVTHPAPGSSESAPSVSSITASINAQLAQWPADVKIQTGRKEMIEGLKDMFKTRLQLWQKHNQQKLPEEIIVYRDGVGETMYDLVRTIELPQMKEACKEIYPATATKADKPYITIIICGKRHNTRFYPTSEQEADQRTGGTKNGTIVDRGVTEAREWDFYLQAHTALQGTPKSAHYVVVHDEIFRRRAAAIKSNDGRNAGQRAADELEALTHAMCYCFGRATKAISLAPPAYYADLICDRARRWLSRVFDERTVVSSEDGGEARPEDVQIHPNLRDTMFYI</sequence>
<dbReference type="InterPro" id="IPR036085">
    <property type="entry name" value="PAZ_dom_sf"/>
</dbReference>